<accession>A0A7X6M446</accession>
<comment type="caution">
    <text evidence="3">The sequence shown here is derived from an EMBL/GenBank/DDBJ whole genome shotgun (WGS) entry which is preliminary data.</text>
</comment>
<evidence type="ECO:0000313" key="4">
    <source>
        <dbReference type="Proteomes" id="UP000523447"/>
    </source>
</evidence>
<dbReference type="RefSeq" id="WP_040724019.1">
    <property type="nucleotide sequence ID" value="NZ_CAWPHS010000030.1"/>
</dbReference>
<dbReference type="Proteomes" id="UP000523447">
    <property type="component" value="Unassembled WGS sequence"/>
</dbReference>
<evidence type="ECO:0000256" key="2">
    <source>
        <dbReference type="SAM" id="SignalP"/>
    </source>
</evidence>
<feature type="chain" id="PRO_5031279793" evidence="2">
    <location>
        <begin position="28"/>
        <end position="214"/>
    </location>
</feature>
<evidence type="ECO:0000256" key="1">
    <source>
        <dbReference type="ARBA" id="ARBA00022729"/>
    </source>
</evidence>
<keyword evidence="1 2" id="KW-0732">Signal</keyword>
<dbReference type="InterPro" id="IPR036435">
    <property type="entry name" value="Leukocidin/porin_MspA_sf"/>
</dbReference>
<dbReference type="Pfam" id="PF09203">
    <property type="entry name" value="MspA"/>
    <property type="match status" value="1"/>
</dbReference>
<sequence length="214" mass="22307">MKHVKTVMTGAALAAAACVGLPSVAQAEVITLAPHERTITTEDGWNVKIRLEDESWNKVPTTNMTGTSREGYGSLRAVVEISGKGDTPLKGAQVSVGYVMGCFATLNSVNPGIQLNVGPNIGFNVGPLDPGLRAGVGAFVQPSVNASISPGQIQTVPVSSKNAEKTKTVVQVREAHMSMDGCLGPLQVRAYASVGIDTKEVKDGTVVYGDTFPI</sequence>
<organism evidence="3 4">
    <name type="scientific">Nocardia veterana</name>
    <dbReference type="NCBI Taxonomy" id="132249"/>
    <lineage>
        <taxon>Bacteria</taxon>
        <taxon>Bacillati</taxon>
        <taxon>Actinomycetota</taxon>
        <taxon>Actinomycetes</taxon>
        <taxon>Mycobacteriales</taxon>
        <taxon>Nocardiaceae</taxon>
        <taxon>Nocardia</taxon>
    </lineage>
</organism>
<dbReference type="Gene3D" id="2.60.40.1650">
    <property type="entry name" value="Porin MspA (Ig-like beta-sandwich domain)"/>
    <property type="match status" value="2"/>
</dbReference>
<name>A0A7X6M446_9NOCA</name>
<dbReference type="EMBL" id="JAAXPE010000036">
    <property type="protein sequence ID" value="NKY88857.1"/>
    <property type="molecule type" value="Genomic_DNA"/>
</dbReference>
<feature type="signal peptide" evidence="2">
    <location>
        <begin position="1"/>
        <end position="27"/>
    </location>
</feature>
<gene>
    <name evidence="3" type="ORF">HGA07_24980</name>
</gene>
<protein>
    <submittedName>
        <fullName evidence="3">MspA family porin</fullName>
    </submittedName>
</protein>
<dbReference type="AlphaFoldDB" id="A0A7X6M446"/>
<dbReference type="InterPro" id="IPR015286">
    <property type="entry name" value="Porin_fam_mycobact-type"/>
</dbReference>
<reference evidence="3 4" key="1">
    <citation type="submission" date="2020-04" db="EMBL/GenBank/DDBJ databases">
        <title>MicrobeNet Type strains.</title>
        <authorList>
            <person name="Nicholson A.C."/>
        </authorList>
    </citation>
    <scope>NUCLEOTIDE SEQUENCE [LARGE SCALE GENOMIC DNA]</scope>
    <source>
        <strain evidence="3 4">DSM 44445</strain>
    </source>
</reference>
<keyword evidence="4" id="KW-1185">Reference proteome</keyword>
<proteinExistence type="predicted"/>
<evidence type="ECO:0000313" key="3">
    <source>
        <dbReference type="EMBL" id="NKY88857.1"/>
    </source>
</evidence>
<dbReference type="SUPFAM" id="SSF56959">
    <property type="entry name" value="Leukocidin-like"/>
    <property type="match status" value="1"/>
</dbReference>
<dbReference type="PROSITE" id="PS51257">
    <property type="entry name" value="PROKAR_LIPOPROTEIN"/>
    <property type="match status" value="1"/>
</dbReference>